<protein>
    <recommendedName>
        <fullName evidence="3">Tetratricopeptide repeat-containing protein</fullName>
    </recommendedName>
</protein>
<evidence type="ECO:0000313" key="2">
    <source>
        <dbReference type="Proteomes" id="UP000612585"/>
    </source>
</evidence>
<dbReference type="AlphaFoldDB" id="A0A8J3ZCB3"/>
<dbReference type="SUPFAM" id="SSF48452">
    <property type="entry name" value="TPR-like"/>
    <property type="match status" value="1"/>
</dbReference>
<proteinExistence type="predicted"/>
<dbReference type="Proteomes" id="UP000612585">
    <property type="component" value="Unassembled WGS sequence"/>
</dbReference>
<reference evidence="1" key="1">
    <citation type="submission" date="2021-01" db="EMBL/GenBank/DDBJ databases">
        <title>Whole genome shotgun sequence of Virgisporangium aurantiacum NBRC 16421.</title>
        <authorList>
            <person name="Komaki H."/>
            <person name="Tamura T."/>
        </authorList>
    </citation>
    <scope>NUCLEOTIDE SEQUENCE</scope>
    <source>
        <strain evidence="1">NBRC 16421</strain>
    </source>
</reference>
<evidence type="ECO:0000313" key="1">
    <source>
        <dbReference type="EMBL" id="GIJ60307.1"/>
    </source>
</evidence>
<organism evidence="1 2">
    <name type="scientific">Virgisporangium aurantiacum</name>
    <dbReference type="NCBI Taxonomy" id="175570"/>
    <lineage>
        <taxon>Bacteria</taxon>
        <taxon>Bacillati</taxon>
        <taxon>Actinomycetota</taxon>
        <taxon>Actinomycetes</taxon>
        <taxon>Micromonosporales</taxon>
        <taxon>Micromonosporaceae</taxon>
        <taxon>Virgisporangium</taxon>
    </lineage>
</organism>
<accession>A0A8J3ZCB3</accession>
<comment type="caution">
    <text evidence="1">The sequence shown here is derived from an EMBL/GenBank/DDBJ whole genome shotgun (WGS) entry which is preliminary data.</text>
</comment>
<name>A0A8J3ZCB3_9ACTN</name>
<sequence length="440" mass="47889">MDPRFCDERFRLALKNLREHPCAAALEIVGEGWSGAHYYIEYALTPDWQTMEESFAATAHRWYARLPALVRVCDALATWQRSRMLPLGLSVRSIGLAGDGTPTLVPCPPVTLSSARDLFGLDAPVLAATAPETVRRVQLNPYAEDCYALGVLVAQALGFPTTGAVIDDESRVEAQARGALLLAALERSTVDTFLRDTPPLRQLMQTVARYRHSVPDARPPDAGAMRAALEPVADPVALARALRAAGSDGALDVLTRSFDSSAASAIRCREEAAAICQEDGDWAAAVAYLDEAIAIAPNQLSLREGRCEALWRLFAVAPDDAFEPADRLLEDIQFLTRLAERRDIAGLRGRAAAVHRGRGDHHEEAAELYAASRADPENVALLVEYLRCLLDLRDPDSATRVAQTARRRIAGLVTAGRMMEGAAHRWNARIDELLGQLPAS</sequence>
<gene>
    <name evidence="1" type="ORF">Vau01_078230</name>
</gene>
<evidence type="ECO:0008006" key="3">
    <source>
        <dbReference type="Google" id="ProtNLM"/>
    </source>
</evidence>
<dbReference type="Gene3D" id="1.25.40.10">
    <property type="entry name" value="Tetratricopeptide repeat domain"/>
    <property type="match status" value="1"/>
</dbReference>
<dbReference type="InterPro" id="IPR011990">
    <property type="entry name" value="TPR-like_helical_dom_sf"/>
</dbReference>
<dbReference type="EMBL" id="BOPG01000051">
    <property type="protein sequence ID" value="GIJ60307.1"/>
    <property type="molecule type" value="Genomic_DNA"/>
</dbReference>
<keyword evidence="2" id="KW-1185">Reference proteome</keyword>